<dbReference type="EMBL" id="CP094358">
    <property type="protein sequence ID" value="UOB17476.1"/>
    <property type="molecule type" value="Genomic_DNA"/>
</dbReference>
<dbReference type="AlphaFoldDB" id="A0A9E6ZVC5"/>
<dbReference type="InterPro" id="IPR036709">
    <property type="entry name" value="Autotransporte_beta_dom_sf"/>
</dbReference>
<gene>
    <name evidence="1" type="ORF">MQE35_17285</name>
</gene>
<dbReference type="SUPFAM" id="SSF103515">
    <property type="entry name" value="Autotransporter"/>
    <property type="match status" value="1"/>
</dbReference>
<name>A0A9E6ZVC5_9FLAO</name>
<proteinExistence type="predicted"/>
<dbReference type="RefSeq" id="WP_255842951.1">
    <property type="nucleotide sequence ID" value="NZ_CP094358.1"/>
</dbReference>
<accession>A0A9E6ZVC5</accession>
<evidence type="ECO:0000313" key="2">
    <source>
        <dbReference type="Proteomes" id="UP000831290"/>
    </source>
</evidence>
<organism evidence="1 2">
    <name type="scientific">Abyssalbus ytuae</name>
    <dbReference type="NCBI Taxonomy" id="2926907"/>
    <lineage>
        <taxon>Bacteria</taxon>
        <taxon>Pseudomonadati</taxon>
        <taxon>Bacteroidota</taxon>
        <taxon>Flavobacteriia</taxon>
        <taxon>Flavobacteriales</taxon>
        <taxon>Flavobacteriaceae</taxon>
        <taxon>Abyssalbus</taxon>
    </lineage>
</organism>
<protein>
    <submittedName>
        <fullName evidence="1">Transporter</fullName>
    </submittedName>
</protein>
<reference evidence="1" key="1">
    <citation type="submission" date="2022-03" db="EMBL/GenBank/DDBJ databases">
        <title>Description of Abyssus ytuae gen. nov., sp. nov., a novel member of the family Flavobacteriaceae isolated from the sediment of Mariana Trench.</title>
        <authorList>
            <person name="Zhang J."/>
            <person name="Xu X."/>
        </authorList>
    </citation>
    <scope>NUCLEOTIDE SEQUENCE</scope>
    <source>
        <strain evidence="1">MT3330</strain>
    </source>
</reference>
<evidence type="ECO:0000313" key="1">
    <source>
        <dbReference type="EMBL" id="UOB17476.1"/>
    </source>
</evidence>
<dbReference type="Proteomes" id="UP000831290">
    <property type="component" value="Chromosome"/>
</dbReference>
<sequence>MKHIIIILTFFCTIIQIKGNNNPGKPSERKPKPNIFSFYDFCDVCGCSANGGSMGFSTGLNNNFAGIRYIGQQYRSRDGIFNNSPWIDENFNTFQLWGKIPLGKKFLINALVPYHSHNRKFNDGSTQKINGLGDITLLGYFKIISPQADSINLKTIQHSLHLGTGLKIPTGEFDRENIEGSVNPGFQVGTGSWDYIFAVNYSLTYESWGITTLLNYTIKTENDKQYHFGNQWNYAANVYKVYNLSDKMVLTPQAGVAGEYFDKNREFNLAVPYTGGNVFFGRLGIEAGYKRFAWGVSAMLPVSQDLSDKKVEIKRRLSFYLNMNI</sequence>
<dbReference type="KEGG" id="fbm:MQE35_17285"/>
<keyword evidence="2" id="KW-1185">Reference proteome</keyword>